<keyword evidence="14" id="KW-1185">Reference proteome</keyword>
<gene>
    <name evidence="13" type="ORF">HPP92_012583</name>
</gene>
<evidence type="ECO:0000256" key="3">
    <source>
        <dbReference type="ARBA" id="ARBA00022490"/>
    </source>
</evidence>
<feature type="domain" description="ELP1 three-helical bundle" evidence="12">
    <location>
        <begin position="1116"/>
        <end position="1274"/>
    </location>
</feature>
<evidence type="ECO:0000259" key="10">
    <source>
        <dbReference type="Pfam" id="PF23878"/>
    </source>
</evidence>
<evidence type="ECO:0000259" key="8">
    <source>
        <dbReference type="Pfam" id="PF04762"/>
    </source>
</evidence>
<comment type="function">
    <text evidence="6">Component of the elongator complex which is required for multiple tRNA modifications, including mcm5U (5-methoxycarbonylmethyl uridine), mcm5s2U (5-methoxycarbonylmethyl-2-thiouridine), and ncm5U (5-carbamoylmethyl uridine). The elongator complex catalyzes formation of carboxymethyluridine in the wobble base at position 34 in tRNAs.</text>
</comment>
<dbReference type="EMBL" id="JADCNL010000005">
    <property type="protein sequence ID" value="KAG0481725.1"/>
    <property type="molecule type" value="Genomic_DNA"/>
</dbReference>
<protein>
    <recommendedName>
        <fullName evidence="5 6">Elongator complex protein 1</fullName>
    </recommendedName>
</protein>
<evidence type="ECO:0000256" key="7">
    <source>
        <dbReference type="SAM" id="MobiDB-lite"/>
    </source>
</evidence>
<dbReference type="Pfam" id="PF23797">
    <property type="entry name" value="Beta-prop_ELP1_2nd"/>
    <property type="match status" value="1"/>
</dbReference>
<comment type="caution">
    <text evidence="13">The sequence shown here is derived from an EMBL/GenBank/DDBJ whole genome shotgun (WGS) entry which is preliminary data.</text>
</comment>
<evidence type="ECO:0000256" key="5">
    <source>
        <dbReference type="ARBA" id="ARBA00029535"/>
    </source>
</evidence>
<evidence type="ECO:0000256" key="2">
    <source>
        <dbReference type="ARBA" id="ARBA00006086"/>
    </source>
</evidence>
<dbReference type="InterPro" id="IPR056165">
    <property type="entry name" value="Beta-prop_ELP1_2nd"/>
</dbReference>
<dbReference type="InterPro" id="IPR056169">
    <property type="entry name" value="HB_ELP1"/>
</dbReference>
<dbReference type="GO" id="GO:0000049">
    <property type="term" value="F:tRNA binding"/>
    <property type="evidence" value="ECO:0007669"/>
    <property type="project" value="TreeGrafter"/>
</dbReference>
<dbReference type="Pfam" id="PF23925">
    <property type="entry name" value="A-sol_ELP1"/>
    <property type="match status" value="1"/>
</dbReference>
<dbReference type="InterPro" id="IPR036322">
    <property type="entry name" value="WD40_repeat_dom_sf"/>
</dbReference>
<evidence type="ECO:0000256" key="6">
    <source>
        <dbReference type="PIRNR" id="PIRNR017233"/>
    </source>
</evidence>
<keyword evidence="4" id="KW-0819">tRNA processing</keyword>
<dbReference type="UniPathway" id="UPA00988"/>
<dbReference type="Pfam" id="PF23936">
    <property type="entry name" value="HB_ELP1"/>
    <property type="match status" value="1"/>
</dbReference>
<feature type="compositionally biased region" description="Low complexity" evidence="7">
    <location>
        <begin position="1193"/>
        <end position="1205"/>
    </location>
</feature>
<dbReference type="GO" id="GO:0005829">
    <property type="term" value="C:cytosol"/>
    <property type="evidence" value="ECO:0007669"/>
    <property type="project" value="TreeGrafter"/>
</dbReference>
<dbReference type="Proteomes" id="UP000636800">
    <property type="component" value="Chromosome 5"/>
</dbReference>
<comment type="similarity">
    <text evidence="2 6">Belongs to the ELP1/IKA1 family.</text>
</comment>
<name>A0A835R577_VANPL</name>
<dbReference type="Pfam" id="PF23878">
    <property type="entry name" value="TPR_ELP1"/>
    <property type="match status" value="1"/>
</dbReference>
<dbReference type="PIRSF" id="PIRSF017233">
    <property type="entry name" value="IKAP"/>
    <property type="match status" value="1"/>
</dbReference>
<comment type="pathway">
    <text evidence="1">tRNA modification; 5-methoxycarbonylmethyl-2-thiouridine-tRNA biosynthesis.</text>
</comment>
<feature type="domain" description="ELP1 first N-terminal beta-propeller" evidence="8">
    <location>
        <begin position="170"/>
        <end position="328"/>
    </location>
</feature>
<evidence type="ECO:0000259" key="11">
    <source>
        <dbReference type="Pfam" id="PF23925"/>
    </source>
</evidence>
<dbReference type="Gene3D" id="2.130.10.10">
    <property type="entry name" value="YVTN repeat-like/Quinoprotein amine dehydrogenase"/>
    <property type="match status" value="1"/>
</dbReference>
<reference evidence="13 14" key="1">
    <citation type="journal article" date="2020" name="Nat. Food">
        <title>A phased Vanilla planifolia genome enables genetic improvement of flavour and production.</title>
        <authorList>
            <person name="Hasing T."/>
            <person name="Tang H."/>
            <person name="Brym M."/>
            <person name="Khazi F."/>
            <person name="Huang T."/>
            <person name="Chambers A.H."/>
        </authorList>
    </citation>
    <scope>NUCLEOTIDE SEQUENCE [LARGE SCALE GENOMIC DNA]</scope>
    <source>
        <tissue evidence="13">Leaf</tissue>
    </source>
</reference>
<dbReference type="InterPro" id="IPR056166">
    <property type="entry name" value="TPR_ELP1"/>
</dbReference>
<keyword evidence="6" id="KW-0539">Nucleus</keyword>
<dbReference type="InterPro" id="IPR015943">
    <property type="entry name" value="WD40/YVTN_repeat-like_dom_sf"/>
</dbReference>
<dbReference type="InterPro" id="IPR006849">
    <property type="entry name" value="Elp1"/>
</dbReference>
<organism evidence="13 14">
    <name type="scientific">Vanilla planifolia</name>
    <name type="common">Vanilla</name>
    <dbReference type="NCBI Taxonomy" id="51239"/>
    <lineage>
        <taxon>Eukaryota</taxon>
        <taxon>Viridiplantae</taxon>
        <taxon>Streptophyta</taxon>
        <taxon>Embryophyta</taxon>
        <taxon>Tracheophyta</taxon>
        <taxon>Spermatophyta</taxon>
        <taxon>Magnoliopsida</taxon>
        <taxon>Liliopsida</taxon>
        <taxon>Asparagales</taxon>
        <taxon>Orchidaceae</taxon>
        <taxon>Vanilloideae</taxon>
        <taxon>Vanilleae</taxon>
        <taxon>Vanilla</taxon>
    </lineage>
</organism>
<dbReference type="OrthoDB" id="1862401at2759"/>
<dbReference type="Gene3D" id="1.25.40.470">
    <property type="match status" value="1"/>
</dbReference>
<evidence type="ECO:0000259" key="9">
    <source>
        <dbReference type="Pfam" id="PF23797"/>
    </source>
</evidence>
<dbReference type="Pfam" id="PF04762">
    <property type="entry name" value="Beta-prop_ELP1_1st"/>
    <property type="match status" value="2"/>
</dbReference>
<proteinExistence type="inferred from homology"/>
<evidence type="ECO:0000256" key="4">
    <source>
        <dbReference type="ARBA" id="ARBA00022694"/>
    </source>
</evidence>
<dbReference type="GO" id="GO:0033588">
    <property type="term" value="C:elongator holoenzyme complex"/>
    <property type="evidence" value="ECO:0007669"/>
    <property type="project" value="InterPro"/>
</dbReference>
<dbReference type="GO" id="GO:0005634">
    <property type="term" value="C:nucleus"/>
    <property type="evidence" value="ECO:0007669"/>
    <property type="project" value="UniProtKB-SubCell"/>
</dbReference>
<evidence type="ECO:0000313" key="14">
    <source>
        <dbReference type="Proteomes" id="UP000636800"/>
    </source>
</evidence>
<dbReference type="SUPFAM" id="SSF50978">
    <property type="entry name" value="WD40 repeat-like"/>
    <property type="match status" value="1"/>
</dbReference>
<feature type="domain" description="ELP1 N-terminal second beta-propeller" evidence="9">
    <location>
        <begin position="361"/>
        <end position="688"/>
    </location>
</feature>
<dbReference type="InterPro" id="IPR056167">
    <property type="entry name" value="A-sol_ELP1"/>
</dbReference>
<dbReference type="GO" id="GO:0002926">
    <property type="term" value="P:tRNA wobble base 5-methoxycarbonylmethyl-2-thiouridinylation"/>
    <property type="evidence" value="ECO:0007669"/>
    <property type="project" value="TreeGrafter"/>
</dbReference>
<evidence type="ECO:0000259" key="12">
    <source>
        <dbReference type="Pfam" id="PF23936"/>
    </source>
</evidence>
<dbReference type="InterPro" id="IPR056164">
    <property type="entry name" value="Beta-prop_ELP1_1st"/>
</dbReference>
<feature type="domain" description="ELP1 alpha-solenoid" evidence="11">
    <location>
        <begin position="713"/>
        <end position="934"/>
    </location>
</feature>
<comment type="subcellular location">
    <subcellularLocation>
        <location evidence="6">Cytoplasm</location>
    </subcellularLocation>
    <subcellularLocation>
        <location evidence="6">Nucleus</location>
    </subcellularLocation>
</comment>
<keyword evidence="3 6" id="KW-0963">Cytoplasm</keyword>
<dbReference type="PANTHER" id="PTHR12747">
    <property type="entry name" value="ELONGATOR COMPLEX PROTEIN 1"/>
    <property type="match status" value="1"/>
</dbReference>
<accession>A0A835R577</accession>
<feature type="domain" description="ELP1 first N-terminal beta-propeller" evidence="8">
    <location>
        <begin position="1"/>
        <end position="164"/>
    </location>
</feature>
<feature type="domain" description="ELP1 TPR" evidence="10">
    <location>
        <begin position="943"/>
        <end position="1104"/>
    </location>
</feature>
<feature type="region of interest" description="Disordered" evidence="7">
    <location>
        <begin position="1189"/>
        <end position="1226"/>
    </location>
</feature>
<sequence>MKNLKLSSFLSFDINLQSEDEVLILSAFDIERDRLLFASSANYIYSFQLPSSQKARPSSKCQLPPQFFLIALEPGDFITAMDYSLDKEGLILGTSNGCLILHTVEDNMTEVVGCLEGGVNSIACSPDGALVVVTTGLGQLLFMTHDWQVLQEIELDSKAIGENNAAGDTDISSCNQYLSTICWRGDGKYFATLGGHCKDGLKTLGIWECESGMLYSKSEAKAFMGVVLDWMPSGAKVAAAYDRKAENKGPLIVFYEKNGLERNYLPIDVPLEVHMIKWNCNSDLLAISIACDQHEAIKIWFFSNNHWYLKQELRFSKNEGVKFMWDPTNPFHLMCWTLVGRITSYNFVWMSGITVDSTALIVDSSKLLVSPLTLSLMPPPMSLFTLKFPATVHDVAFLYKDPRNCLAACLSDGSFYIVELPSIESWEHFEDKEFSIEGSCFDLRVGSIAHLTWLDSHHLLSVHFNHSDFSSTTSWDENELNHNKFNCLLRYSLLEIGVACSEDCVPGLLSTSGWNSTLVKTIPIEGIVIGIAANPCKKGSAFVQMEGGSILEYTLNTCASRGSQLCELDPEFGFSASCPFMRAVSVCDNGVLKSLLFGLDCTGKLHVGKEILCSNCSSFTFYSSNRGAFEHITHLILVTKEDLLFVISIQDILHGKMEMKTENRFDKHGKSDKGEDYINIWERGAKLVGALHGDEAAVLLQTSRGNLEIIYPRKLVLVSIFNALLQRRFKDALLMVRRHRIDFNFIVDCFGWQTFVQSAAEFVNQVNNLAHVTEFVSSIKNENVIDSLYKEYILPSLSCEFTTSTEVNSCGSAAESKVNCVLQAIRKALEEQVPQSPARELCILSTLARNEPPALEEALKRIKAIRQMELSGTDGFKQKVYPSAEESLKHLLWLTDPQSLFYAALGLYDLSLAAIVALNSQKDPKEFLPYLKELEILPPGIMRYTIDLRLQRYESALNHLFLAGEDHHDECVILIKNNPQLFPLGLQLFAKNVKRREVLEAWGDHLTDKKFFQDAAAAYLCCSSLQKAIKAYRGCGDWKGVLTVAGLIGIGKEDFFQLAHELCEEFEALGKPFDAARIVLEYCRDVDRCVRYCLMAREWEEALRISYMHERMDLASNVEDAALECVGALIDEYKEASEKIVKYLVRYLAVRQRRLTLAAKIQSGDRLLSDKDYDSVSETSSGFSEMSAYTARTSNNTVNSTSSNNRQDREIRRQKNKGGKIRAGSPGEEAALIEHLKGMAIADCSHHEIKSLLVVLLMLGKEQIAQQLQCAVDKFQLSHHAAVKLVEDTTSTDRIDENGHTLEHYIRNLRGVYHSQGQFEVLTVP</sequence>
<dbReference type="PANTHER" id="PTHR12747:SF0">
    <property type="entry name" value="ELONGATOR COMPLEX PROTEIN 1"/>
    <property type="match status" value="1"/>
</dbReference>
<evidence type="ECO:0000313" key="13">
    <source>
        <dbReference type="EMBL" id="KAG0481725.1"/>
    </source>
</evidence>
<evidence type="ECO:0000256" key="1">
    <source>
        <dbReference type="ARBA" id="ARBA00005043"/>
    </source>
</evidence>